<feature type="region of interest" description="Disordered" evidence="1">
    <location>
        <begin position="17"/>
        <end position="59"/>
    </location>
</feature>
<protein>
    <submittedName>
        <fullName evidence="2">Uncharacterized protein</fullName>
    </submittedName>
</protein>
<organism evidence="2 3">
    <name type="scientific">Rhodopirellula maiorica SM1</name>
    <dbReference type="NCBI Taxonomy" id="1265738"/>
    <lineage>
        <taxon>Bacteria</taxon>
        <taxon>Pseudomonadati</taxon>
        <taxon>Planctomycetota</taxon>
        <taxon>Planctomycetia</taxon>
        <taxon>Pirellulales</taxon>
        <taxon>Pirellulaceae</taxon>
        <taxon>Novipirellula</taxon>
    </lineage>
</organism>
<evidence type="ECO:0000313" key="3">
    <source>
        <dbReference type="Proteomes" id="UP000011991"/>
    </source>
</evidence>
<feature type="non-terminal residue" evidence="2">
    <location>
        <position position="59"/>
    </location>
</feature>
<comment type="caution">
    <text evidence="2">The sequence shown here is derived from an EMBL/GenBank/DDBJ whole genome shotgun (WGS) entry which is preliminary data.</text>
</comment>
<sequence>MHVIACDYLGIDSVAKRRKIESRSGQSPGGRSEAKRATPSDAAEQHSVENPALLDAVID</sequence>
<feature type="compositionally biased region" description="Basic and acidic residues" evidence="1">
    <location>
        <begin position="32"/>
        <end position="47"/>
    </location>
</feature>
<accession>M5RAZ1</accession>
<gene>
    <name evidence="2" type="ORF">RMSM_06523</name>
</gene>
<keyword evidence="3" id="KW-1185">Reference proteome</keyword>
<dbReference type="EMBL" id="ANOG01000944">
    <property type="protein sequence ID" value="EMI16545.1"/>
    <property type="molecule type" value="Genomic_DNA"/>
</dbReference>
<evidence type="ECO:0000313" key="2">
    <source>
        <dbReference type="EMBL" id="EMI16545.1"/>
    </source>
</evidence>
<reference evidence="2 3" key="1">
    <citation type="journal article" date="2013" name="Mar. Genomics">
        <title>Expression of sulfatases in Rhodopirellula baltica and the diversity of sulfatases in the genus Rhodopirellula.</title>
        <authorList>
            <person name="Wegner C.E."/>
            <person name="Richter-Heitmann T."/>
            <person name="Klindworth A."/>
            <person name="Klockow C."/>
            <person name="Richter M."/>
            <person name="Achstetter T."/>
            <person name="Glockner F.O."/>
            <person name="Harder J."/>
        </authorList>
    </citation>
    <scope>NUCLEOTIDE SEQUENCE [LARGE SCALE GENOMIC DNA]</scope>
    <source>
        <strain evidence="2 3">SM1</strain>
    </source>
</reference>
<dbReference type="Proteomes" id="UP000011991">
    <property type="component" value="Unassembled WGS sequence"/>
</dbReference>
<evidence type="ECO:0000256" key="1">
    <source>
        <dbReference type="SAM" id="MobiDB-lite"/>
    </source>
</evidence>
<dbReference type="AlphaFoldDB" id="M5RAZ1"/>
<name>M5RAZ1_9BACT</name>
<proteinExistence type="predicted"/>